<dbReference type="EC" id="2.3.1.47" evidence="3"/>
<dbReference type="SUPFAM" id="SSF53383">
    <property type="entry name" value="PLP-dependent transferases"/>
    <property type="match status" value="1"/>
</dbReference>
<evidence type="ECO:0000256" key="3">
    <source>
        <dbReference type="ARBA" id="ARBA00013187"/>
    </source>
</evidence>
<keyword evidence="9" id="KW-1185">Reference proteome</keyword>
<dbReference type="InterPro" id="IPR050087">
    <property type="entry name" value="AON_synthase_class-II"/>
</dbReference>
<dbReference type="InterPro" id="IPR015424">
    <property type="entry name" value="PyrdxlP-dep_Trfase"/>
</dbReference>
<evidence type="ECO:0000313" key="8">
    <source>
        <dbReference type="EMBL" id="QEU88608.1"/>
    </source>
</evidence>
<evidence type="ECO:0000313" key="9">
    <source>
        <dbReference type="Proteomes" id="UP000327143"/>
    </source>
</evidence>
<comment type="cofactor">
    <cofactor evidence="1">
        <name>pyridoxal 5'-phosphate</name>
        <dbReference type="ChEBI" id="CHEBI:597326"/>
    </cofactor>
</comment>
<reference evidence="8 9" key="1">
    <citation type="submission" date="2017-09" db="EMBL/GenBank/DDBJ databases">
        <authorList>
            <person name="Lee N."/>
            <person name="Cho B.-K."/>
        </authorList>
    </citation>
    <scope>NUCLEOTIDE SEQUENCE [LARGE SCALE GENOMIC DNA]</scope>
    <source>
        <strain evidence="8 9">ATCC 39115</strain>
    </source>
</reference>
<dbReference type="InterPro" id="IPR010961">
    <property type="entry name" value="4pyrrol_synth_NH2levulA_synth"/>
</dbReference>
<dbReference type="EMBL" id="CP023700">
    <property type="protein sequence ID" value="QEU88608.1"/>
    <property type="molecule type" value="Genomic_DNA"/>
</dbReference>
<gene>
    <name evidence="8" type="primary">hemA</name>
    <name evidence="8" type="ORF">CP969_30905</name>
</gene>
<dbReference type="Gene3D" id="3.40.640.10">
    <property type="entry name" value="Type I PLP-dependent aspartate aminotransferase-like (Major domain)"/>
    <property type="match status" value="1"/>
</dbReference>
<evidence type="ECO:0000256" key="6">
    <source>
        <dbReference type="ARBA" id="ARBA00047715"/>
    </source>
</evidence>
<feature type="domain" description="Aminotransferase class I/classII large" evidence="7">
    <location>
        <begin position="47"/>
        <end position="387"/>
    </location>
</feature>
<dbReference type="InterPro" id="IPR015422">
    <property type="entry name" value="PyrdxlP-dep_Trfase_small"/>
</dbReference>
<evidence type="ECO:0000256" key="1">
    <source>
        <dbReference type="ARBA" id="ARBA00001933"/>
    </source>
</evidence>
<dbReference type="PANTHER" id="PTHR13693:SF102">
    <property type="entry name" value="2-AMINO-3-KETOBUTYRATE COENZYME A LIGASE, MITOCHONDRIAL"/>
    <property type="match status" value="1"/>
</dbReference>
<dbReference type="CDD" id="cd06454">
    <property type="entry name" value="KBL_like"/>
    <property type="match status" value="1"/>
</dbReference>
<comment type="similarity">
    <text evidence="2">Belongs to the class-II pyridoxal-phosphate-dependent aminotransferase family.</text>
</comment>
<protein>
    <recommendedName>
        <fullName evidence="3">8-amino-7-oxononanoate synthase</fullName>
        <ecNumber evidence="3">2.3.1.47</ecNumber>
    </recommendedName>
</protein>
<dbReference type="GO" id="GO:0003870">
    <property type="term" value="F:5-aminolevulinate synthase activity"/>
    <property type="evidence" value="ECO:0007669"/>
    <property type="project" value="UniProtKB-EC"/>
</dbReference>
<sequence>MDISSYMDFFVRLARETGDRKREFLELGRKAGRFPAASTSNGEISIWCSNDCLGMGQHPDVLDTMKRALDEYGGGSGGSRNTGGTNHFHVALEREPAELHGKEDAVLFTSGYSANEGSLSVLAGAVDDCQVFSDSANHASIIDGLRHSGARKHVFRHNDGRHLEELLAAADRDKPKFIALESVHSMRGDIAPLAEIAGLAKRYGAVTFLDEVHAVGMYGPGGAGIAARDGVHCEFTVVMGTLAKAFGMTGGYVTGPAVLMDAVRARARSFVFTTALPPAVAAGALAAVRHLRGSDEERRRPAENARLTHGLLRERDIPVLSDRSPIVPVLVGEDRMCKRMSALPLERHGAYVQAIDAPSVPAGEEILRIAPSAVHETEEIHRFVDALDGIWSELGAARRV</sequence>
<evidence type="ECO:0000259" key="7">
    <source>
        <dbReference type="Pfam" id="PF00155"/>
    </source>
</evidence>
<dbReference type="Gene3D" id="3.90.1150.10">
    <property type="entry name" value="Aspartate Aminotransferase, domain 1"/>
    <property type="match status" value="1"/>
</dbReference>
<dbReference type="Pfam" id="PF00155">
    <property type="entry name" value="Aminotran_1_2"/>
    <property type="match status" value="1"/>
</dbReference>
<keyword evidence="4 8" id="KW-0808">Transferase</keyword>
<accession>A0ABX6AL62</accession>
<dbReference type="PANTHER" id="PTHR13693">
    <property type="entry name" value="CLASS II AMINOTRANSFERASE/8-AMINO-7-OXONONANOATE SYNTHASE"/>
    <property type="match status" value="1"/>
</dbReference>
<dbReference type="InterPro" id="IPR004839">
    <property type="entry name" value="Aminotransferase_I/II_large"/>
</dbReference>
<evidence type="ECO:0000256" key="4">
    <source>
        <dbReference type="ARBA" id="ARBA00022679"/>
    </source>
</evidence>
<keyword evidence="5 8" id="KW-0012">Acyltransferase</keyword>
<name>A0ABX6AL62_STRVD</name>
<organism evidence="8 9">
    <name type="scientific">Streptomyces viridosporus T7A</name>
    <dbReference type="NCBI Taxonomy" id="665577"/>
    <lineage>
        <taxon>Bacteria</taxon>
        <taxon>Bacillati</taxon>
        <taxon>Actinomycetota</taxon>
        <taxon>Actinomycetes</taxon>
        <taxon>Kitasatosporales</taxon>
        <taxon>Streptomycetaceae</taxon>
        <taxon>Streptomyces</taxon>
    </lineage>
</organism>
<dbReference type="InterPro" id="IPR015421">
    <property type="entry name" value="PyrdxlP-dep_Trfase_major"/>
</dbReference>
<evidence type="ECO:0000256" key="2">
    <source>
        <dbReference type="ARBA" id="ARBA00008392"/>
    </source>
</evidence>
<proteinExistence type="inferred from homology"/>
<dbReference type="NCBIfam" id="TIGR01821">
    <property type="entry name" value="5aminolev_synth"/>
    <property type="match status" value="1"/>
</dbReference>
<dbReference type="Proteomes" id="UP000327143">
    <property type="component" value="Chromosome"/>
</dbReference>
<evidence type="ECO:0000256" key="5">
    <source>
        <dbReference type="ARBA" id="ARBA00023315"/>
    </source>
</evidence>
<comment type="catalytic activity">
    <reaction evidence="6">
        <text>6-carboxyhexanoyl-[ACP] + L-alanine + H(+) = (8S)-8-amino-7-oxononanoate + holo-[ACP] + CO2</text>
        <dbReference type="Rhea" id="RHEA:42288"/>
        <dbReference type="Rhea" id="RHEA-COMP:9685"/>
        <dbReference type="Rhea" id="RHEA-COMP:9955"/>
        <dbReference type="ChEBI" id="CHEBI:15378"/>
        <dbReference type="ChEBI" id="CHEBI:16526"/>
        <dbReference type="ChEBI" id="CHEBI:57972"/>
        <dbReference type="ChEBI" id="CHEBI:64479"/>
        <dbReference type="ChEBI" id="CHEBI:78846"/>
        <dbReference type="ChEBI" id="CHEBI:149468"/>
        <dbReference type="EC" id="2.3.1.47"/>
    </reaction>
</comment>